<dbReference type="HOGENOM" id="CLU_016922_1_5_2"/>
<dbReference type="OrthoDB" id="6524at2157"/>
<dbReference type="InterPro" id="IPR049704">
    <property type="entry name" value="Aminotrans_3_PPA_site"/>
</dbReference>
<sequence length="430" mass="47614">MPGKRSLKLYEEARQLFPGGVNSPVRAAVKPYPFYVERGEGPYIFTVDGEKLIDYVLAYGPLILGHRHPRVKAAVEEQLEKGWLYGAPYEPEIELAKKILWYYMPGGMIRFVNSGTEATMLAIRLARGYTRRKYIVKFEGCYHGAHDYVLVGAGSAAAEYGIPASEGVPEEVARLTLIAKYNDIDTVEKIMKKHGDQVAAIIVEPVVGNAGLILPRDGFLRELRRIADEHGALLIFDEVITGFRLGLRGAQEYFGVKADIVTLGKIVGGGFPVGAVAARREIMEMVTPVGKVFNAGTFNAHPVTMIAGLETIRVLEETNPYPAMREAAKRIADTLLDAAGRNGFDVTVNHIESMVQVFFKPGGVWSYDDAKQSNRKLYDKLHEILLRKGVFIPPSQMETWFLSAVHTREVIDDTLSAIEDAFRELRGAGV</sequence>
<evidence type="ECO:0000256" key="8">
    <source>
        <dbReference type="HAMAP-Rule" id="MF_00375"/>
    </source>
</evidence>
<dbReference type="GO" id="GO:0042286">
    <property type="term" value="F:glutamate-1-semialdehyde 2,1-aminomutase activity"/>
    <property type="evidence" value="ECO:0007669"/>
    <property type="project" value="UniProtKB-UniRule"/>
</dbReference>
<dbReference type="EMBL" id="CP002838">
    <property type="protein sequence ID" value="AEM39238.1"/>
    <property type="molecule type" value="Genomic_DNA"/>
</dbReference>
<evidence type="ECO:0000256" key="2">
    <source>
        <dbReference type="ARBA" id="ARBA00001933"/>
    </source>
</evidence>
<dbReference type="InterPro" id="IPR015421">
    <property type="entry name" value="PyrdxlP-dep_Trfase_major"/>
</dbReference>
<dbReference type="InterPro" id="IPR005814">
    <property type="entry name" value="Aminotrans_3"/>
</dbReference>
<dbReference type="NCBIfam" id="NF000818">
    <property type="entry name" value="PRK00062.1"/>
    <property type="match status" value="1"/>
</dbReference>
<evidence type="ECO:0000256" key="4">
    <source>
        <dbReference type="ARBA" id="ARBA00008981"/>
    </source>
</evidence>
<dbReference type="GO" id="GO:0006782">
    <property type="term" value="P:protoporphyrinogen IX biosynthetic process"/>
    <property type="evidence" value="ECO:0007669"/>
    <property type="project" value="UniProtKB-UniRule"/>
</dbReference>
<comment type="subcellular location">
    <subcellularLocation>
        <location evidence="8">Cytoplasm</location>
    </subcellularLocation>
</comment>
<dbReference type="GeneID" id="11138565"/>
<dbReference type="FunCoup" id="G0EGU0">
    <property type="interactions" value="109"/>
</dbReference>
<evidence type="ECO:0000313" key="9">
    <source>
        <dbReference type="EMBL" id="AEM39238.1"/>
    </source>
</evidence>
<dbReference type="PROSITE" id="PS00600">
    <property type="entry name" value="AA_TRANSFER_CLASS_3"/>
    <property type="match status" value="1"/>
</dbReference>
<dbReference type="EC" id="5.4.3.8" evidence="8"/>
<dbReference type="GO" id="GO:0005737">
    <property type="term" value="C:cytoplasm"/>
    <property type="evidence" value="ECO:0007669"/>
    <property type="project" value="UniProtKB-SubCell"/>
</dbReference>
<comment type="similarity">
    <text evidence="4 8">Belongs to the class-III pyridoxal-phosphate-dependent aminotransferase family. HemL subfamily.</text>
</comment>
<dbReference type="FunFam" id="3.40.640.10:FF:000021">
    <property type="entry name" value="Glutamate-1-semialdehyde 2,1-aminomutase"/>
    <property type="match status" value="1"/>
</dbReference>
<dbReference type="Gene3D" id="3.40.640.10">
    <property type="entry name" value="Type I PLP-dependent aspartate aminotransferase-like (Major domain)"/>
    <property type="match status" value="1"/>
</dbReference>
<dbReference type="eggNOG" id="arCOG00918">
    <property type="taxonomic scope" value="Archaea"/>
</dbReference>
<dbReference type="Gene3D" id="3.90.1150.10">
    <property type="entry name" value="Aspartate Aminotransferase, domain 1"/>
    <property type="match status" value="1"/>
</dbReference>
<proteinExistence type="inferred from homology"/>
<evidence type="ECO:0000256" key="7">
    <source>
        <dbReference type="ARBA" id="ARBA00023244"/>
    </source>
</evidence>
<keyword evidence="6 8" id="KW-0413">Isomerase</keyword>
<evidence type="ECO:0000256" key="1">
    <source>
        <dbReference type="ARBA" id="ARBA00001579"/>
    </source>
</evidence>
<gene>
    <name evidence="8" type="primary">hemL</name>
    <name evidence="9" type="ordered locus">Pyrfu_1380</name>
</gene>
<dbReference type="UniPathway" id="UPA00251">
    <property type="reaction ID" value="UER00317"/>
</dbReference>
<dbReference type="GO" id="GO:0008483">
    <property type="term" value="F:transaminase activity"/>
    <property type="evidence" value="ECO:0007669"/>
    <property type="project" value="InterPro"/>
</dbReference>
<dbReference type="CDD" id="cd00610">
    <property type="entry name" value="OAT_like"/>
    <property type="match status" value="1"/>
</dbReference>
<comment type="catalytic activity">
    <reaction evidence="1 8">
        <text>(S)-4-amino-5-oxopentanoate = 5-aminolevulinate</text>
        <dbReference type="Rhea" id="RHEA:14265"/>
        <dbReference type="ChEBI" id="CHEBI:57501"/>
        <dbReference type="ChEBI" id="CHEBI:356416"/>
        <dbReference type="EC" id="5.4.3.8"/>
    </reaction>
</comment>
<dbReference type="PANTHER" id="PTHR43713">
    <property type="entry name" value="GLUTAMATE-1-SEMIALDEHYDE 2,1-AMINOMUTASE"/>
    <property type="match status" value="1"/>
</dbReference>
<keyword evidence="8" id="KW-0963">Cytoplasm</keyword>
<dbReference type="KEGG" id="pfm:Pyrfu_1380"/>
<dbReference type="RefSeq" id="WP_014026915.1">
    <property type="nucleotide sequence ID" value="NC_015931.1"/>
</dbReference>
<dbReference type="STRING" id="694429.Pyrfu_1380"/>
<dbReference type="GO" id="GO:0030170">
    <property type="term" value="F:pyridoxal phosphate binding"/>
    <property type="evidence" value="ECO:0007669"/>
    <property type="project" value="InterPro"/>
</dbReference>
<dbReference type="Proteomes" id="UP000001037">
    <property type="component" value="Chromosome"/>
</dbReference>
<reference evidence="9 10" key="1">
    <citation type="journal article" date="2011" name="Stand. Genomic Sci.">
        <title>Complete genome sequence of the hyperthermophilic chemolithoautotroph Pyrolobus fumarii type strain (1A).</title>
        <authorList>
            <person name="Anderson I."/>
            <person name="Goker M."/>
            <person name="Nolan M."/>
            <person name="Lucas S."/>
            <person name="Hammon N."/>
            <person name="Deshpande S."/>
            <person name="Cheng J.F."/>
            <person name="Tapia R."/>
            <person name="Han C."/>
            <person name="Goodwin L."/>
            <person name="Pitluck S."/>
            <person name="Huntemann M."/>
            <person name="Liolios K."/>
            <person name="Ivanova N."/>
            <person name="Pagani I."/>
            <person name="Mavromatis K."/>
            <person name="Ovchinikova G."/>
            <person name="Pati A."/>
            <person name="Chen A."/>
            <person name="Palaniappan K."/>
            <person name="Land M."/>
            <person name="Hauser L."/>
            <person name="Brambilla E.M."/>
            <person name="Huber H."/>
            <person name="Yasawong M."/>
            <person name="Rohde M."/>
            <person name="Spring S."/>
            <person name="Abt B."/>
            <person name="Sikorski J."/>
            <person name="Wirth R."/>
            <person name="Detter J.C."/>
            <person name="Woyke T."/>
            <person name="Bristow J."/>
            <person name="Eisen J.A."/>
            <person name="Markowitz V."/>
            <person name="Hugenholtz P."/>
            <person name="Kyrpides N.C."/>
            <person name="Klenk H.P."/>
            <person name="Lapidus A."/>
        </authorList>
    </citation>
    <scope>NUCLEOTIDE SEQUENCE [LARGE SCALE GENOMIC DNA]</scope>
    <source>
        <strain evidence="10">DSM 11204 / 1A</strain>
    </source>
</reference>
<accession>G0EGU0</accession>
<dbReference type="NCBIfam" id="TIGR00713">
    <property type="entry name" value="hemL"/>
    <property type="match status" value="1"/>
</dbReference>
<feature type="modified residue" description="N6-(pyridoxal phosphate)lysine" evidence="8">
    <location>
        <position position="265"/>
    </location>
</feature>
<evidence type="ECO:0000256" key="6">
    <source>
        <dbReference type="ARBA" id="ARBA00023235"/>
    </source>
</evidence>
<dbReference type="InterPro" id="IPR015422">
    <property type="entry name" value="PyrdxlP-dep_Trfase_small"/>
</dbReference>
<evidence type="ECO:0000256" key="3">
    <source>
        <dbReference type="ARBA" id="ARBA00004819"/>
    </source>
</evidence>
<protein>
    <recommendedName>
        <fullName evidence="8">Glutamate-1-semialdehyde 2,1-aminomutase</fullName>
        <shortName evidence="8">GSA</shortName>
        <ecNumber evidence="8">5.4.3.8</ecNumber>
    </recommendedName>
    <alternativeName>
        <fullName evidence="8">Glutamate-1-semialdehyde aminotransferase</fullName>
        <shortName evidence="8">GSA-AT</shortName>
    </alternativeName>
</protein>
<evidence type="ECO:0000256" key="5">
    <source>
        <dbReference type="ARBA" id="ARBA00022898"/>
    </source>
</evidence>
<dbReference type="InterPro" id="IPR004639">
    <property type="entry name" value="4pyrrol_synth_GluAld_NH2Trfase"/>
</dbReference>
<comment type="pathway">
    <text evidence="3 8">Porphyrin-containing compound metabolism; protoporphyrin-IX biosynthesis; 5-aminolevulinate from L-glutamyl-tRNA(Glu): step 2/2.</text>
</comment>
<keyword evidence="10" id="KW-1185">Reference proteome</keyword>
<organism evidence="9 10">
    <name type="scientific">Pyrolobus fumarii (strain DSM 11204 / 1A)</name>
    <dbReference type="NCBI Taxonomy" id="694429"/>
    <lineage>
        <taxon>Archaea</taxon>
        <taxon>Thermoproteota</taxon>
        <taxon>Thermoprotei</taxon>
        <taxon>Desulfurococcales</taxon>
        <taxon>Pyrodictiaceae</taxon>
        <taxon>Pyrolobus</taxon>
    </lineage>
</organism>
<name>G0EGU0_PYRF1</name>
<keyword evidence="7 8" id="KW-0627">Porphyrin biosynthesis</keyword>
<dbReference type="InterPro" id="IPR015424">
    <property type="entry name" value="PyrdxlP-dep_Trfase"/>
</dbReference>
<dbReference type="HAMAP" id="MF_00375">
    <property type="entry name" value="HemL_aminotrans_3"/>
    <property type="match status" value="1"/>
</dbReference>
<keyword evidence="5 8" id="KW-0663">Pyridoxal phosphate</keyword>
<dbReference type="InParanoid" id="G0EGU0"/>
<comment type="cofactor">
    <cofactor evidence="2 8">
        <name>pyridoxal 5'-phosphate</name>
        <dbReference type="ChEBI" id="CHEBI:597326"/>
    </cofactor>
</comment>
<dbReference type="PANTHER" id="PTHR43713:SF3">
    <property type="entry name" value="GLUTAMATE-1-SEMIALDEHYDE 2,1-AMINOMUTASE 1, CHLOROPLASTIC-RELATED"/>
    <property type="match status" value="1"/>
</dbReference>
<dbReference type="SUPFAM" id="SSF53383">
    <property type="entry name" value="PLP-dependent transferases"/>
    <property type="match status" value="1"/>
</dbReference>
<evidence type="ECO:0000313" key="10">
    <source>
        <dbReference type="Proteomes" id="UP000001037"/>
    </source>
</evidence>
<dbReference type="Pfam" id="PF00202">
    <property type="entry name" value="Aminotran_3"/>
    <property type="match status" value="1"/>
</dbReference>
<dbReference type="AlphaFoldDB" id="G0EGU0"/>